<feature type="region of interest" description="Disordered" evidence="2">
    <location>
        <begin position="1"/>
        <end position="106"/>
    </location>
</feature>
<dbReference type="SUPFAM" id="SSF81383">
    <property type="entry name" value="F-box domain"/>
    <property type="match status" value="1"/>
</dbReference>
<feature type="compositionally biased region" description="Basic and acidic residues" evidence="2">
    <location>
        <begin position="65"/>
        <end position="93"/>
    </location>
</feature>
<gene>
    <name evidence="4" type="ORF">IWZ03DRAFT_95717</name>
</gene>
<dbReference type="InterPro" id="IPR036047">
    <property type="entry name" value="F-box-like_dom_sf"/>
</dbReference>
<feature type="region of interest" description="Disordered" evidence="2">
    <location>
        <begin position="435"/>
        <end position="506"/>
    </location>
</feature>
<organism evidence="4 5">
    <name type="scientific">Phyllosticta citriasiana</name>
    <dbReference type="NCBI Taxonomy" id="595635"/>
    <lineage>
        <taxon>Eukaryota</taxon>
        <taxon>Fungi</taxon>
        <taxon>Dikarya</taxon>
        <taxon>Ascomycota</taxon>
        <taxon>Pezizomycotina</taxon>
        <taxon>Dothideomycetes</taxon>
        <taxon>Dothideomycetes incertae sedis</taxon>
        <taxon>Botryosphaeriales</taxon>
        <taxon>Phyllostictaceae</taxon>
        <taxon>Phyllosticta</taxon>
    </lineage>
</organism>
<proteinExistence type="predicted"/>
<evidence type="ECO:0000313" key="4">
    <source>
        <dbReference type="EMBL" id="KAK7521484.1"/>
    </source>
</evidence>
<evidence type="ECO:0000256" key="1">
    <source>
        <dbReference type="ARBA" id="ARBA00022786"/>
    </source>
</evidence>
<dbReference type="Proteomes" id="UP001363622">
    <property type="component" value="Unassembled WGS sequence"/>
</dbReference>
<feature type="compositionally biased region" description="Low complexity" evidence="2">
    <location>
        <begin position="35"/>
        <end position="54"/>
    </location>
</feature>
<evidence type="ECO:0000256" key="2">
    <source>
        <dbReference type="SAM" id="MobiDB-lite"/>
    </source>
</evidence>
<dbReference type="InterPro" id="IPR045464">
    <property type="entry name" value="Hrt3/FBXO9_C"/>
</dbReference>
<comment type="caution">
    <text evidence="4">The sequence shown here is derived from an EMBL/GenBank/DDBJ whole genome shotgun (WGS) entry which is preliminary data.</text>
</comment>
<feature type="compositionally biased region" description="Low complexity" evidence="2">
    <location>
        <begin position="490"/>
        <end position="501"/>
    </location>
</feature>
<feature type="compositionally biased region" description="Polar residues" evidence="2">
    <location>
        <begin position="1"/>
        <end position="10"/>
    </location>
</feature>
<dbReference type="InterPro" id="IPR001810">
    <property type="entry name" value="F-box_dom"/>
</dbReference>
<dbReference type="Gene3D" id="1.20.1280.50">
    <property type="match status" value="1"/>
</dbReference>
<feature type="domain" description="F-box" evidence="3">
    <location>
        <begin position="209"/>
        <end position="259"/>
    </location>
</feature>
<accession>A0ABR1KV08</accession>
<dbReference type="PANTHER" id="PTHR12874">
    <property type="entry name" value="F-BOX ONLY PROTEIN 48-RELATED"/>
    <property type="match status" value="1"/>
</dbReference>
<reference evidence="4 5" key="1">
    <citation type="submission" date="2024-04" db="EMBL/GenBank/DDBJ databases">
        <title>Phyllosticta paracitricarpa is synonymous to the EU quarantine fungus P. citricarpa based on phylogenomic analyses.</title>
        <authorList>
            <consortium name="Lawrence Berkeley National Laboratory"/>
            <person name="Van Ingen-Buijs V.A."/>
            <person name="Van Westerhoven A.C."/>
            <person name="Haridas S."/>
            <person name="Skiadas P."/>
            <person name="Martin F."/>
            <person name="Groenewald J.Z."/>
            <person name="Crous P.W."/>
            <person name="Seidl M.F."/>
        </authorList>
    </citation>
    <scope>NUCLEOTIDE SEQUENCE [LARGE SCALE GENOMIC DNA]</scope>
    <source>
        <strain evidence="4 5">CBS 123371</strain>
    </source>
</reference>
<feature type="compositionally biased region" description="Low complexity" evidence="2">
    <location>
        <begin position="448"/>
        <end position="473"/>
    </location>
</feature>
<dbReference type="Pfam" id="PF19270">
    <property type="entry name" value="FBO_C"/>
    <property type="match status" value="1"/>
</dbReference>
<feature type="compositionally biased region" description="Basic and acidic residues" evidence="2">
    <location>
        <begin position="16"/>
        <end position="28"/>
    </location>
</feature>
<keyword evidence="5" id="KW-1185">Reference proteome</keyword>
<dbReference type="Pfam" id="PF12937">
    <property type="entry name" value="F-box-like"/>
    <property type="match status" value="1"/>
</dbReference>
<protein>
    <recommendedName>
        <fullName evidence="3">F-box domain-containing protein</fullName>
    </recommendedName>
</protein>
<keyword evidence="1" id="KW-0833">Ubl conjugation pathway</keyword>
<dbReference type="PROSITE" id="PS50181">
    <property type="entry name" value="FBOX"/>
    <property type="match status" value="1"/>
</dbReference>
<evidence type="ECO:0000313" key="5">
    <source>
        <dbReference type="Proteomes" id="UP001363622"/>
    </source>
</evidence>
<dbReference type="EMBL" id="JBBPHU010000002">
    <property type="protein sequence ID" value="KAK7521484.1"/>
    <property type="molecule type" value="Genomic_DNA"/>
</dbReference>
<dbReference type="PANTHER" id="PTHR12874:SF9">
    <property type="entry name" value="F-BOX ONLY PROTEIN 48"/>
    <property type="match status" value="1"/>
</dbReference>
<name>A0ABR1KV08_9PEZI</name>
<sequence length="574" mass="63523">MTDPTNSATATEAELESFRRKWREEVQARTKQKASRSQTTGASAQASSSQAQSSHRNKAPAIAAHQERHEGIDEAEPHAYHDLGEKESGRRLNEPAPPPTKVPESALEHYEEAVKREAQGKLGDSLNLYRKAFKLDDAVQEIYRKKHFPAATFPKPTNPNSSNAPVTVPNTAHHSLAGVPSSLTDLVSSFSALSIPSEEPPTDLSPPPPCPIADLPEELLAQILLYVAVDDVAEMGRLSLVCKRLAYLVMTEDSIWRRVALGKEFGFAGMHYRWACKLDGTPAGDDGQGGRLLSSFKSLPEQEEEEARETTKFVETALHTLPMVPNPYPNFRALFRSRPRVRFGGCYISTVNYTRPGASQSNSLSWTSPVLIVTYYRYLRFFRDGTCIALLTTAEPHDVVPHLTKDHLHSRNGAHAHSALPQVVMKDALPGRWRLSGPEHAVDDRDPLLPSSSDQPPLPEPTITTTTTTTTTTNQHVSQNPAHPHVPLQASAAADSSISASEPEGTLHVETAGVRPRYIYRMALALESAGKNAPRSNKLSWMGYWSYNRLTDDWAEFGLKNDKPFYWSRVKSWS</sequence>
<evidence type="ECO:0000259" key="3">
    <source>
        <dbReference type="PROSITE" id="PS50181"/>
    </source>
</evidence>